<keyword evidence="6" id="KW-1015">Disulfide bond</keyword>
<dbReference type="OrthoDB" id="1613518at2759"/>
<keyword evidence="9" id="KW-1185">Reference proteome</keyword>
<dbReference type="GO" id="GO:0019722">
    <property type="term" value="P:calcium-mediated signaling"/>
    <property type="evidence" value="ECO:0007669"/>
    <property type="project" value="TreeGrafter"/>
</dbReference>
<keyword evidence="4" id="KW-0372">Hormone</keyword>
<feature type="chain" id="PRO_5032904361" evidence="7">
    <location>
        <begin position="28"/>
        <end position="125"/>
    </location>
</feature>
<comment type="similarity">
    <text evidence="2">Belongs to the plant rapid alkalinization factor (RALF) family.</text>
</comment>
<evidence type="ECO:0000256" key="7">
    <source>
        <dbReference type="SAM" id="SignalP"/>
    </source>
</evidence>
<dbReference type="Proteomes" id="UP000626092">
    <property type="component" value="Unassembled WGS sequence"/>
</dbReference>
<feature type="signal peptide" evidence="7">
    <location>
        <begin position="1"/>
        <end position="27"/>
    </location>
</feature>
<dbReference type="PANTHER" id="PTHR33136">
    <property type="entry name" value="RAPID ALKALINIZATION FACTOR-LIKE"/>
    <property type="match status" value="1"/>
</dbReference>
<name>A0A834HHS4_RHOSS</name>
<evidence type="ECO:0000256" key="6">
    <source>
        <dbReference type="ARBA" id="ARBA00023157"/>
    </source>
</evidence>
<accession>A0A834HHS4</accession>
<evidence type="ECO:0000256" key="4">
    <source>
        <dbReference type="ARBA" id="ARBA00022702"/>
    </source>
</evidence>
<gene>
    <name evidence="8" type="ORF">RHSIM_Rhsim01G0283800</name>
</gene>
<evidence type="ECO:0000256" key="1">
    <source>
        <dbReference type="ARBA" id="ARBA00004613"/>
    </source>
</evidence>
<evidence type="ECO:0000313" key="8">
    <source>
        <dbReference type="EMBL" id="KAF7153527.1"/>
    </source>
</evidence>
<dbReference type="AlphaFoldDB" id="A0A834HHS4"/>
<dbReference type="EMBL" id="WJXA01000001">
    <property type="protein sequence ID" value="KAF7153527.1"/>
    <property type="molecule type" value="Genomic_DNA"/>
</dbReference>
<dbReference type="GO" id="GO:0005576">
    <property type="term" value="C:extracellular region"/>
    <property type="evidence" value="ECO:0007669"/>
    <property type="project" value="UniProtKB-SubCell"/>
</dbReference>
<reference evidence="8" key="1">
    <citation type="submission" date="2019-11" db="EMBL/GenBank/DDBJ databases">
        <authorList>
            <person name="Liu Y."/>
            <person name="Hou J."/>
            <person name="Li T.-Q."/>
            <person name="Guan C.-H."/>
            <person name="Wu X."/>
            <person name="Wu H.-Z."/>
            <person name="Ling F."/>
            <person name="Zhang R."/>
            <person name="Shi X.-G."/>
            <person name="Ren J.-P."/>
            <person name="Chen E.-F."/>
            <person name="Sun J.-M."/>
        </authorList>
    </citation>
    <scope>NUCLEOTIDE SEQUENCE</scope>
    <source>
        <strain evidence="8">Adult_tree_wgs_1</strain>
        <tissue evidence="8">Leaves</tissue>
    </source>
</reference>
<evidence type="ECO:0000313" key="9">
    <source>
        <dbReference type="Proteomes" id="UP000626092"/>
    </source>
</evidence>
<keyword evidence="3" id="KW-0964">Secreted</keyword>
<dbReference type="Pfam" id="PF05498">
    <property type="entry name" value="RALF"/>
    <property type="match status" value="1"/>
</dbReference>
<dbReference type="InterPro" id="IPR008801">
    <property type="entry name" value="RALF"/>
</dbReference>
<comment type="subcellular location">
    <subcellularLocation>
        <location evidence="1">Secreted</location>
    </subcellularLocation>
</comment>
<dbReference type="GO" id="GO:0005179">
    <property type="term" value="F:hormone activity"/>
    <property type="evidence" value="ECO:0007669"/>
    <property type="project" value="UniProtKB-KW"/>
</dbReference>
<protein>
    <submittedName>
        <fullName evidence="8">Uncharacterized protein</fullName>
    </submittedName>
</protein>
<comment type="caution">
    <text evidence="8">The sequence shown here is derived from an EMBL/GenBank/DDBJ whole genome shotgun (WGS) entry which is preliminary data.</text>
</comment>
<proteinExistence type="inferred from homology"/>
<organism evidence="8 9">
    <name type="scientific">Rhododendron simsii</name>
    <name type="common">Sims's rhododendron</name>
    <dbReference type="NCBI Taxonomy" id="118357"/>
    <lineage>
        <taxon>Eukaryota</taxon>
        <taxon>Viridiplantae</taxon>
        <taxon>Streptophyta</taxon>
        <taxon>Embryophyta</taxon>
        <taxon>Tracheophyta</taxon>
        <taxon>Spermatophyta</taxon>
        <taxon>Magnoliopsida</taxon>
        <taxon>eudicotyledons</taxon>
        <taxon>Gunneridae</taxon>
        <taxon>Pentapetalae</taxon>
        <taxon>asterids</taxon>
        <taxon>Ericales</taxon>
        <taxon>Ericaceae</taxon>
        <taxon>Ericoideae</taxon>
        <taxon>Rhodoreae</taxon>
        <taxon>Rhododendron</taxon>
    </lineage>
</organism>
<keyword evidence="5 7" id="KW-0732">Signal</keyword>
<dbReference type="GO" id="GO:0009506">
    <property type="term" value="C:plasmodesma"/>
    <property type="evidence" value="ECO:0007669"/>
    <property type="project" value="TreeGrafter"/>
</dbReference>
<evidence type="ECO:0000256" key="3">
    <source>
        <dbReference type="ARBA" id="ARBA00022525"/>
    </source>
</evidence>
<dbReference type="PANTHER" id="PTHR33136:SF13">
    <property type="entry name" value="OS10G0328900 PROTEIN"/>
    <property type="match status" value="1"/>
</dbReference>
<evidence type="ECO:0000256" key="2">
    <source>
        <dbReference type="ARBA" id="ARBA00009178"/>
    </source>
</evidence>
<evidence type="ECO:0000256" key="5">
    <source>
        <dbReference type="ARBA" id="ARBA00022729"/>
    </source>
</evidence>
<sequence>MTSSSSSFHFLLLVVSLVVVMISLSTAGASVGHHEQGSWAAVKPGGCRGSECITGEGEFDTDSEMKRRKLYSGYFICYEALQSDFVPCSQRGQSYYNCDEGADANPYSRGCNAITQCRSDYGYYY</sequence>